<comment type="subcellular location">
    <subcellularLocation>
        <location evidence="1 7">Cell membrane</location>
        <topology evidence="1 7">Multi-pass membrane protein</topology>
    </subcellularLocation>
</comment>
<evidence type="ECO:0000256" key="5">
    <source>
        <dbReference type="ARBA" id="ARBA00022989"/>
    </source>
</evidence>
<evidence type="ECO:0000313" key="9">
    <source>
        <dbReference type="EMBL" id="MEY8040943.1"/>
    </source>
</evidence>
<evidence type="ECO:0000256" key="6">
    <source>
        <dbReference type="ARBA" id="ARBA00023136"/>
    </source>
</evidence>
<keyword evidence="5 7" id="KW-1133">Transmembrane helix</keyword>
<proteinExistence type="inferred from homology"/>
<dbReference type="SUPFAM" id="SSF161098">
    <property type="entry name" value="MetI-like"/>
    <property type="match status" value="1"/>
</dbReference>
<keyword evidence="2 7" id="KW-0813">Transport</keyword>
<organism evidence="9 10">
    <name type="scientific">Saccharopolyspora cebuensis</name>
    <dbReference type="NCBI Taxonomy" id="418759"/>
    <lineage>
        <taxon>Bacteria</taxon>
        <taxon>Bacillati</taxon>
        <taxon>Actinomycetota</taxon>
        <taxon>Actinomycetes</taxon>
        <taxon>Pseudonocardiales</taxon>
        <taxon>Pseudonocardiaceae</taxon>
        <taxon>Saccharopolyspora</taxon>
    </lineage>
</organism>
<evidence type="ECO:0000259" key="8">
    <source>
        <dbReference type="PROSITE" id="PS50928"/>
    </source>
</evidence>
<dbReference type="InterPro" id="IPR000515">
    <property type="entry name" value="MetI-like"/>
</dbReference>
<evidence type="ECO:0000256" key="3">
    <source>
        <dbReference type="ARBA" id="ARBA00022475"/>
    </source>
</evidence>
<dbReference type="Pfam" id="PF00528">
    <property type="entry name" value="BPD_transp_1"/>
    <property type="match status" value="1"/>
</dbReference>
<dbReference type="PANTHER" id="PTHR43386:SF1">
    <property type="entry name" value="D,D-DIPEPTIDE TRANSPORT SYSTEM PERMEASE PROTEIN DDPC-RELATED"/>
    <property type="match status" value="1"/>
</dbReference>
<reference evidence="9 10" key="1">
    <citation type="submission" date="2024-08" db="EMBL/GenBank/DDBJ databases">
        <title>Genome mining of Saccharopolyspora cebuensis PGLac3 from Nigerian medicinal plant.</title>
        <authorList>
            <person name="Ezeobiora C.E."/>
            <person name="Igbokwe N.H."/>
            <person name="Amin D.H."/>
            <person name="Mendie U.E."/>
        </authorList>
    </citation>
    <scope>NUCLEOTIDE SEQUENCE [LARGE SCALE GENOMIC DNA]</scope>
    <source>
        <strain evidence="9 10">PGLac3</strain>
    </source>
</reference>
<dbReference type="PROSITE" id="PS50928">
    <property type="entry name" value="ABC_TM1"/>
    <property type="match status" value="1"/>
</dbReference>
<dbReference type="InterPro" id="IPR035906">
    <property type="entry name" value="MetI-like_sf"/>
</dbReference>
<feature type="transmembrane region" description="Helical" evidence="7">
    <location>
        <begin position="82"/>
        <end position="107"/>
    </location>
</feature>
<accession>A0ABV4CKD4</accession>
<evidence type="ECO:0000256" key="2">
    <source>
        <dbReference type="ARBA" id="ARBA00022448"/>
    </source>
</evidence>
<dbReference type="Proteomes" id="UP001564626">
    <property type="component" value="Unassembled WGS sequence"/>
</dbReference>
<protein>
    <submittedName>
        <fullName evidence="9">ABC transporter permease</fullName>
    </submittedName>
</protein>
<evidence type="ECO:0000256" key="7">
    <source>
        <dbReference type="RuleBase" id="RU363032"/>
    </source>
</evidence>
<feature type="transmembrane region" description="Helical" evidence="7">
    <location>
        <begin position="127"/>
        <end position="153"/>
    </location>
</feature>
<evidence type="ECO:0000256" key="1">
    <source>
        <dbReference type="ARBA" id="ARBA00004651"/>
    </source>
</evidence>
<feature type="transmembrane region" description="Helical" evidence="7">
    <location>
        <begin position="244"/>
        <end position="266"/>
    </location>
</feature>
<dbReference type="EMBL" id="JBGEHV010000028">
    <property type="protein sequence ID" value="MEY8040943.1"/>
    <property type="molecule type" value="Genomic_DNA"/>
</dbReference>
<comment type="similarity">
    <text evidence="7">Belongs to the binding-protein-dependent transport system permease family.</text>
</comment>
<keyword evidence="6 7" id="KW-0472">Membrane</keyword>
<keyword evidence="4 7" id="KW-0812">Transmembrane</keyword>
<keyword evidence="10" id="KW-1185">Reference proteome</keyword>
<name>A0ABV4CKD4_9PSEU</name>
<feature type="domain" description="ABC transmembrane type-1" evidence="8">
    <location>
        <begin position="78"/>
        <end position="267"/>
    </location>
</feature>
<evidence type="ECO:0000313" key="10">
    <source>
        <dbReference type="Proteomes" id="UP001564626"/>
    </source>
</evidence>
<keyword evidence="3" id="KW-1003">Cell membrane</keyword>
<dbReference type="RefSeq" id="WP_345363728.1">
    <property type="nucleotide sequence ID" value="NZ_BAABII010000010.1"/>
</dbReference>
<dbReference type="PANTHER" id="PTHR43386">
    <property type="entry name" value="OLIGOPEPTIDE TRANSPORT SYSTEM PERMEASE PROTEIN APPC"/>
    <property type="match status" value="1"/>
</dbReference>
<dbReference type="Gene3D" id="1.10.3720.10">
    <property type="entry name" value="MetI-like"/>
    <property type="match status" value="1"/>
</dbReference>
<gene>
    <name evidence="9" type="ORF">AB8O55_16155</name>
</gene>
<dbReference type="InterPro" id="IPR050366">
    <property type="entry name" value="BP-dependent_transpt_permease"/>
</dbReference>
<sequence>MNPGRPATGGSTTTAVLGALAGAVLLVMVLVVAFPDWFAPYPPERTDLRAVLEGPSAAHPLGTDQLGRDVLSRLVDGARLSVLIAAAATAVGVLGGALIGLLSAAAGTRVDSLLMRAVDVLLAFPELLLALLVVAVLGSGAVNTALAIGIAAIPNYARLVRGQALVVLRSDYVEAARMLGVAPARYLVRHVLPNVSGPVVVLASIGTGTALITASGLSLFGLGPRPPQADWGAMVADGKDFLQLAWWVSVTPGAAIVLVVVVMTLVGRGLQMRVLR</sequence>
<comment type="caution">
    <text evidence="9">The sequence shown here is derived from an EMBL/GenBank/DDBJ whole genome shotgun (WGS) entry which is preliminary data.</text>
</comment>
<feature type="transmembrane region" description="Helical" evidence="7">
    <location>
        <begin position="15"/>
        <end position="39"/>
    </location>
</feature>
<dbReference type="CDD" id="cd06261">
    <property type="entry name" value="TM_PBP2"/>
    <property type="match status" value="1"/>
</dbReference>
<evidence type="ECO:0000256" key="4">
    <source>
        <dbReference type="ARBA" id="ARBA00022692"/>
    </source>
</evidence>
<feature type="transmembrane region" description="Helical" evidence="7">
    <location>
        <begin position="199"/>
        <end position="224"/>
    </location>
</feature>